<comment type="subcellular location">
    <subcellularLocation>
        <location evidence="3">Cytoplasm</location>
    </subcellularLocation>
</comment>
<comment type="cofactor">
    <cofactor evidence="2">
        <name>[4Fe-4S] cluster</name>
        <dbReference type="ChEBI" id="CHEBI:49883"/>
    </cofactor>
</comment>
<dbReference type="PANTHER" id="PTHR24421">
    <property type="entry name" value="NITRATE/NITRITE SENSOR PROTEIN NARX-RELATED"/>
    <property type="match status" value="1"/>
</dbReference>
<sequence>MANRSPRADTVDGRWLGAVMHTAFFLLLGGALARFLLRHPGQPRTPWIIALCVVLAVLHLLGPRAGRAGPRPGARQAAWLASVVVVWMVLVVLAPSFAWCAVPLFYTGLRTLPQRAALVLVAVLTVFVVATQVQLAGSFDPNLVLAPPAVAALATAVFLQMERHTARQRVLIDDLIRTRHELAASERREGALAERERLSMEIHDTLAQGLSSQRMLLQAADRVWESEPDKARAHVRTAASVAEHHLAEARRFVHDLAPADLARGGDLAEALRALAARESGPRLTVRVAVDGEERLPRLPDAVQSALLRVAQGALANVREHAGAGTAVLTLTLLDDTVVLDVGDDGRGFDPASPPRSPGADRGHGLPAIRARLRALGGTLTVESAPGEGTVLSAAVPLEEPR</sequence>
<keyword evidence="7" id="KW-0963">Cytoplasm</keyword>
<organism evidence="19 20">
    <name type="scientific">Streptomyces zinciresistens K42</name>
    <dbReference type="NCBI Taxonomy" id="700597"/>
    <lineage>
        <taxon>Bacteria</taxon>
        <taxon>Bacillati</taxon>
        <taxon>Actinomycetota</taxon>
        <taxon>Actinomycetes</taxon>
        <taxon>Kitasatosporales</taxon>
        <taxon>Streptomycetaceae</taxon>
        <taxon>Streptomyces</taxon>
    </lineage>
</organism>
<keyword evidence="11" id="KW-0408">Iron</keyword>
<dbReference type="GO" id="GO:0000155">
    <property type="term" value="F:phosphorelay sensor kinase activity"/>
    <property type="evidence" value="ECO:0007669"/>
    <property type="project" value="InterPro"/>
</dbReference>
<dbReference type="GO" id="GO:0046872">
    <property type="term" value="F:metal ion binding"/>
    <property type="evidence" value="ECO:0007669"/>
    <property type="project" value="UniProtKB-KW"/>
</dbReference>
<keyword evidence="12" id="KW-0902">Two-component regulatory system</keyword>
<feature type="transmembrane region" description="Helical" evidence="17">
    <location>
        <begin position="15"/>
        <end position="35"/>
    </location>
</feature>
<keyword evidence="17" id="KW-0812">Transmembrane</keyword>
<dbReference type="Gene3D" id="1.20.5.1930">
    <property type="match status" value="1"/>
</dbReference>
<keyword evidence="17" id="KW-0472">Membrane</keyword>
<evidence type="ECO:0000256" key="2">
    <source>
        <dbReference type="ARBA" id="ARBA00001966"/>
    </source>
</evidence>
<keyword evidence="8" id="KW-0808">Transferase</keyword>
<dbReference type="GO" id="GO:0005737">
    <property type="term" value="C:cytoplasm"/>
    <property type="evidence" value="ECO:0007669"/>
    <property type="project" value="UniProtKB-SubCell"/>
</dbReference>
<evidence type="ECO:0000256" key="13">
    <source>
        <dbReference type="ARBA" id="ARBA00023014"/>
    </source>
</evidence>
<keyword evidence="9" id="KW-0479">Metal-binding</keyword>
<keyword evidence="20" id="KW-1185">Reference proteome</keyword>
<dbReference type="InterPro" id="IPR036890">
    <property type="entry name" value="HATPase_C_sf"/>
</dbReference>
<keyword evidence="6" id="KW-0004">4Fe-4S</keyword>
<evidence type="ECO:0000256" key="9">
    <source>
        <dbReference type="ARBA" id="ARBA00022723"/>
    </source>
</evidence>
<dbReference type="PRINTS" id="PR00344">
    <property type="entry name" value="BCTRLSENSOR"/>
</dbReference>
<dbReference type="InterPro" id="IPR017205">
    <property type="entry name" value="Sig_transdc_His_kinase_ChrS"/>
</dbReference>
<comment type="caution">
    <text evidence="19">The sequence shown here is derived from an EMBL/GenBank/DDBJ whole genome shotgun (WGS) entry which is preliminary data.</text>
</comment>
<evidence type="ECO:0000256" key="3">
    <source>
        <dbReference type="ARBA" id="ARBA00004496"/>
    </source>
</evidence>
<feature type="transmembrane region" description="Helical" evidence="17">
    <location>
        <begin position="47"/>
        <end position="65"/>
    </location>
</feature>
<evidence type="ECO:0000256" key="10">
    <source>
        <dbReference type="ARBA" id="ARBA00022777"/>
    </source>
</evidence>
<dbReference type="InterPro" id="IPR011712">
    <property type="entry name" value="Sig_transdc_His_kin_sub3_dim/P"/>
</dbReference>
<evidence type="ECO:0000256" key="7">
    <source>
        <dbReference type="ARBA" id="ARBA00022490"/>
    </source>
</evidence>
<evidence type="ECO:0000259" key="18">
    <source>
        <dbReference type="PROSITE" id="PS50109"/>
    </source>
</evidence>
<dbReference type="PROSITE" id="PS50109">
    <property type="entry name" value="HIS_KIN"/>
    <property type="match status" value="1"/>
</dbReference>
<accession>G2GFK4</accession>
<evidence type="ECO:0000256" key="16">
    <source>
        <dbReference type="SAM" id="MobiDB-lite"/>
    </source>
</evidence>
<gene>
    <name evidence="19" type="ORF">SZN_21441</name>
</gene>
<dbReference type="AlphaFoldDB" id="G2GFK4"/>
<dbReference type="InterPro" id="IPR003594">
    <property type="entry name" value="HATPase_dom"/>
</dbReference>
<keyword evidence="13" id="KW-0411">Iron-sulfur</keyword>
<evidence type="ECO:0000256" key="12">
    <source>
        <dbReference type="ARBA" id="ARBA00023012"/>
    </source>
</evidence>
<dbReference type="GO" id="GO:0046983">
    <property type="term" value="F:protein dimerization activity"/>
    <property type="evidence" value="ECO:0007669"/>
    <property type="project" value="InterPro"/>
</dbReference>
<feature type="region of interest" description="Disordered" evidence="16">
    <location>
        <begin position="344"/>
        <end position="365"/>
    </location>
</feature>
<dbReference type="InterPro" id="IPR005467">
    <property type="entry name" value="His_kinase_dom"/>
</dbReference>
<dbReference type="SUPFAM" id="SSF55874">
    <property type="entry name" value="ATPase domain of HSP90 chaperone/DNA topoisomerase II/histidine kinase"/>
    <property type="match status" value="1"/>
</dbReference>
<evidence type="ECO:0000256" key="6">
    <source>
        <dbReference type="ARBA" id="ARBA00022485"/>
    </source>
</evidence>
<evidence type="ECO:0000256" key="17">
    <source>
        <dbReference type="SAM" id="Phobius"/>
    </source>
</evidence>
<proteinExistence type="predicted"/>
<evidence type="ECO:0000256" key="4">
    <source>
        <dbReference type="ARBA" id="ARBA00012438"/>
    </source>
</evidence>
<comment type="catalytic activity">
    <reaction evidence="1">
        <text>ATP + protein L-histidine = ADP + protein N-phospho-L-histidine.</text>
        <dbReference type="EC" id="2.7.13.3"/>
    </reaction>
</comment>
<keyword evidence="10 19" id="KW-0418">Kinase</keyword>
<dbReference type="Proteomes" id="UP000004217">
    <property type="component" value="Unassembled WGS sequence"/>
</dbReference>
<feature type="transmembrane region" description="Helical" evidence="17">
    <location>
        <begin position="77"/>
        <end position="105"/>
    </location>
</feature>
<evidence type="ECO:0000256" key="8">
    <source>
        <dbReference type="ARBA" id="ARBA00022679"/>
    </source>
</evidence>
<dbReference type="GO" id="GO:0016020">
    <property type="term" value="C:membrane"/>
    <property type="evidence" value="ECO:0007669"/>
    <property type="project" value="InterPro"/>
</dbReference>
<dbReference type="Pfam" id="PF02518">
    <property type="entry name" value="HATPase_c"/>
    <property type="match status" value="1"/>
</dbReference>
<comment type="function">
    <text evidence="14">Member of the two-component regulatory system NreB/NreC involved in the control of dissimilatory nitrate/nitrite reduction in response to oxygen. NreB functions as a direct oxygen sensor histidine kinase which is autophosphorylated, in the absence of oxygen, probably at the conserved histidine residue, and transfers its phosphate group probably to a conserved aspartate residue of NreC. NreB/NreC activates the expression of the nitrate (narGHJI) and nitrite (nir) reductase operons, as well as the putative nitrate transporter gene narT.</text>
</comment>
<evidence type="ECO:0000256" key="5">
    <source>
        <dbReference type="ARBA" id="ARBA00017322"/>
    </source>
</evidence>
<name>G2GFK4_9ACTN</name>
<evidence type="ECO:0000256" key="15">
    <source>
        <dbReference type="ARBA" id="ARBA00030800"/>
    </source>
</evidence>
<reference evidence="19 20" key="1">
    <citation type="submission" date="2011-08" db="EMBL/GenBank/DDBJ databases">
        <authorList>
            <person name="Lin Y."/>
            <person name="Hao X."/>
            <person name="Johnstone L."/>
            <person name="Miller S.J."/>
            <person name="Wei G."/>
            <person name="Rensing C."/>
        </authorList>
    </citation>
    <scope>NUCLEOTIDE SEQUENCE [LARGE SCALE GENOMIC DNA]</scope>
    <source>
        <strain evidence="19 20">K42</strain>
    </source>
</reference>
<evidence type="ECO:0000256" key="11">
    <source>
        <dbReference type="ARBA" id="ARBA00023004"/>
    </source>
</evidence>
<dbReference type="InterPro" id="IPR050482">
    <property type="entry name" value="Sensor_HK_TwoCompSys"/>
</dbReference>
<evidence type="ECO:0000256" key="1">
    <source>
        <dbReference type="ARBA" id="ARBA00000085"/>
    </source>
</evidence>
<dbReference type="CDD" id="cd16917">
    <property type="entry name" value="HATPase_UhpB-NarQ-NarX-like"/>
    <property type="match status" value="1"/>
</dbReference>
<evidence type="ECO:0000313" key="20">
    <source>
        <dbReference type="Proteomes" id="UP000004217"/>
    </source>
</evidence>
<feature type="transmembrane region" description="Helical" evidence="17">
    <location>
        <begin position="117"/>
        <end position="137"/>
    </location>
</feature>
<dbReference type="PATRIC" id="fig|700597.3.peg.4210"/>
<dbReference type="PIRSF" id="PIRSF037434">
    <property type="entry name" value="STHK_ChrS"/>
    <property type="match status" value="1"/>
</dbReference>
<evidence type="ECO:0000256" key="14">
    <source>
        <dbReference type="ARBA" id="ARBA00024827"/>
    </source>
</evidence>
<dbReference type="Gene3D" id="3.30.565.10">
    <property type="entry name" value="Histidine kinase-like ATPase, C-terminal domain"/>
    <property type="match status" value="1"/>
</dbReference>
<protein>
    <recommendedName>
        <fullName evidence="5">Oxygen sensor histidine kinase NreB</fullName>
        <ecNumber evidence="4">2.7.13.3</ecNumber>
    </recommendedName>
    <alternativeName>
        <fullName evidence="15">Nitrogen regulation protein B</fullName>
    </alternativeName>
</protein>
<dbReference type="InterPro" id="IPR004358">
    <property type="entry name" value="Sig_transdc_His_kin-like_C"/>
</dbReference>
<dbReference type="Pfam" id="PF07730">
    <property type="entry name" value="HisKA_3"/>
    <property type="match status" value="1"/>
</dbReference>
<evidence type="ECO:0000313" key="19">
    <source>
        <dbReference type="EMBL" id="EGX57699.1"/>
    </source>
</evidence>
<dbReference type="PANTHER" id="PTHR24421:SF62">
    <property type="entry name" value="SENSORY TRANSDUCTION HISTIDINE KINASE"/>
    <property type="match status" value="1"/>
</dbReference>
<dbReference type="GO" id="GO:0051539">
    <property type="term" value="F:4 iron, 4 sulfur cluster binding"/>
    <property type="evidence" value="ECO:0007669"/>
    <property type="project" value="UniProtKB-KW"/>
</dbReference>
<keyword evidence="17" id="KW-1133">Transmembrane helix</keyword>
<dbReference type="EC" id="2.7.13.3" evidence="4"/>
<feature type="domain" description="Histidine kinase" evidence="18">
    <location>
        <begin position="197"/>
        <end position="399"/>
    </location>
</feature>
<dbReference type="EMBL" id="AGBF01000081">
    <property type="protein sequence ID" value="EGX57699.1"/>
    <property type="molecule type" value="Genomic_DNA"/>
</dbReference>